<evidence type="ECO:0000256" key="7">
    <source>
        <dbReference type="SAM" id="Phobius"/>
    </source>
</evidence>
<keyword evidence="5 7" id="KW-1133">Transmembrane helix</keyword>
<dbReference type="RefSeq" id="WP_349144814.1">
    <property type="nucleotide sequence ID" value="NZ_JBBMFC010000023.1"/>
</dbReference>
<evidence type="ECO:0000256" key="1">
    <source>
        <dbReference type="ARBA" id="ARBA00004141"/>
    </source>
</evidence>
<dbReference type="EC" id="2.7.8.-" evidence="9"/>
<sequence>MDKFDQYKRLLRLGIAGIEIFIETLFFVYVWDEVYRELRVTMFLNKGNWMMIGFYVLYLIVFVYLYGGTKYAYYKKGQLILSQTLGTIIANALMYIQIIMVVGRFPFPTIWPMLVMSAADLVVIMLINQLSGGIFKKMFPPKRLLLICDMAYKENLIRKLSGRKDLYTVTRCVSAAEPLVKLQQEVQDCDAMMLYGLEEQKRNDLVKFCYEKSIRIYVAPEISDLLLRGADRVHSFDTPFLLLRNSGISFEQRVMKRAMDVIISGCMLLVASPFMLLTALAIKMEDHGPALFKQERVTLNGRKFYIYKFRSMIVDAEKNGAQFSSKNDSRITKVGKFIRATRLDELPQLLNILKGDMSIVGPRPERQQYIDEFCKETPEFIYRLKVKAGLTGYAQIYGKYNTTPLDKLKLDLMYIESYSVLLDMKLIFLTLKIMFTKESTEGVDEGQNHA</sequence>
<feature type="transmembrane region" description="Helical" evidence="7">
    <location>
        <begin position="49"/>
        <end position="67"/>
    </location>
</feature>
<proteinExistence type="inferred from homology"/>
<accession>A0ABV1I419</accession>
<keyword evidence="4 7" id="KW-0812">Transmembrane</keyword>
<evidence type="ECO:0000313" key="10">
    <source>
        <dbReference type="Proteomes" id="UP001470288"/>
    </source>
</evidence>
<feature type="transmembrane region" description="Helical" evidence="7">
    <location>
        <begin position="261"/>
        <end position="282"/>
    </location>
</feature>
<organism evidence="9 10">
    <name type="scientific">Hominiventricola aquisgranensis</name>
    <dbReference type="NCBI Taxonomy" id="3133164"/>
    <lineage>
        <taxon>Bacteria</taxon>
        <taxon>Bacillati</taxon>
        <taxon>Bacillota</taxon>
        <taxon>Clostridia</taxon>
        <taxon>Lachnospirales</taxon>
        <taxon>Lachnospiraceae</taxon>
        <taxon>Hominiventricola</taxon>
    </lineage>
</organism>
<comment type="subcellular location">
    <subcellularLocation>
        <location evidence="1">Membrane</location>
        <topology evidence="1">Multi-pass membrane protein</topology>
    </subcellularLocation>
</comment>
<evidence type="ECO:0000256" key="2">
    <source>
        <dbReference type="ARBA" id="ARBA00006464"/>
    </source>
</evidence>
<name>A0ABV1I419_9FIRM</name>
<reference evidence="9 10" key="1">
    <citation type="submission" date="2024-03" db="EMBL/GenBank/DDBJ databases">
        <title>Human intestinal bacterial collection.</title>
        <authorList>
            <person name="Pauvert C."/>
            <person name="Hitch T.C.A."/>
            <person name="Clavel T."/>
        </authorList>
    </citation>
    <scope>NUCLEOTIDE SEQUENCE [LARGE SCALE GENOMIC DNA]</scope>
    <source>
        <strain evidence="9 10">CLA-AA-H78B</strain>
    </source>
</reference>
<feature type="domain" description="Bacterial sugar transferase" evidence="8">
    <location>
        <begin position="256"/>
        <end position="435"/>
    </location>
</feature>
<dbReference type="Pfam" id="PF02397">
    <property type="entry name" value="Bac_transf"/>
    <property type="match status" value="1"/>
</dbReference>
<keyword evidence="3 9" id="KW-0808">Transferase</keyword>
<comment type="caution">
    <text evidence="9">The sequence shown here is derived from an EMBL/GenBank/DDBJ whole genome shotgun (WGS) entry which is preliminary data.</text>
</comment>
<dbReference type="InterPro" id="IPR017475">
    <property type="entry name" value="EPS_sugar_tfrase"/>
</dbReference>
<dbReference type="GO" id="GO:0016740">
    <property type="term" value="F:transferase activity"/>
    <property type="evidence" value="ECO:0007669"/>
    <property type="project" value="UniProtKB-KW"/>
</dbReference>
<evidence type="ECO:0000256" key="6">
    <source>
        <dbReference type="ARBA" id="ARBA00023136"/>
    </source>
</evidence>
<evidence type="ECO:0000256" key="4">
    <source>
        <dbReference type="ARBA" id="ARBA00022692"/>
    </source>
</evidence>
<protein>
    <submittedName>
        <fullName evidence="9">Sugar transferase</fullName>
        <ecNumber evidence="9">2.7.8.-</ecNumber>
    </submittedName>
</protein>
<gene>
    <name evidence="9" type="ORF">WMO62_12075</name>
</gene>
<dbReference type="NCBIfam" id="TIGR03025">
    <property type="entry name" value="EPS_sugtrans"/>
    <property type="match status" value="1"/>
</dbReference>
<dbReference type="PANTHER" id="PTHR30576:SF0">
    <property type="entry name" value="UNDECAPRENYL-PHOSPHATE N-ACETYLGALACTOSAMINYL 1-PHOSPHATE TRANSFERASE-RELATED"/>
    <property type="match status" value="1"/>
</dbReference>
<comment type="similarity">
    <text evidence="2">Belongs to the bacterial sugar transferase family.</text>
</comment>
<dbReference type="PANTHER" id="PTHR30576">
    <property type="entry name" value="COLANIC BIOSYNTHESIS UDP-GLUCOSE LIPID CARRIER TRANSFERASE"/>
    <property type="match status" value="1"/>
</dbReference>
<dbReference type="EMBL" id="JBBMFC010000023">
    <property type="protein sequence ID" value="MEQ2579560.1"/>
    <property type="molecule type" value="Genomic_DNA"/>
</dbReference>
<feature type="transmembrane region" description="Helical" evidence="7">
    <location>
        <begin position="79"/>
        <end position="103"/>
    </location>
</feature>
<keyword evidence="10" id="KW-1185">Reference proteome</keyword>
<feature type="transmembrane region" description="Helical" evidence="7">
    <location>
        <begin position="109"/>
        <end position="128"/>
    </location>
</feature>
<dbReference type="InterPro" id="IPR003362">
    <property type="entry name" value="Bact_transf"/>
</dbReference>
<evidence type="ECO:0000313" key="9">
    <source>
        <dbReference type="EMBL" id="MEQ2579560.1"/>
    </source>
</evidence>
<evidence type="ECO:0000256" key="3">
    <source>
        <dbReference type="ARBA" id="ARBA00022679"/>
    </source>
</evidence>
<feature type="transmembrane region" description="Helical" evidence="7">
    <location>
        <begin position="10"/>
        <end position="29"/>
    </location>
</feature>
<evidence type="ECO:0000256" key="5">
    <source>
        <dbReference type="ARBA" id="ARBA00022989"/>
    </source>
</evidence>
<keyword evidence="6 7" id="KW-0472">Membrane</keyword>
<dbReference type="Proteomes" id="UP001470288">
    <property type="component" value="Unassembled WGS sequence"/>
</dbReference>
<evidence type="ECO:0000259" key="8">
    <source>
        <dbReference type="Pfam" id="PF02397"/>
    </source>
</evidence>